<feature type="transmembrane region" description="Helical" evidence="1">
    <location>
        <begin position="126"/>
        <end position="147"/>
    </location>
</feature>
<keyword evidence="3" id="KW-1185">Reference proteome</keyword>
<dbReference type="EMBL" id="VAHF01000002">
    <property type="protein sequence ID" value="TXG70581.1"/>
    <property type="molecule type" value="Genomic_DNA"/>
</dbReference>
<evidence type="ECO:0000313" key="3">
    <source>
        <dbReference type="Proteomes" id="UP000323000"/>
    </source>
</evidence>
<evidence type="ECO:0000256" key="1">
    <source>
        <dbReference type="SAM" id="Phobius"/>
    </source>
</evidence>
<dbReference type="Proteomes" id="UP000323000">
    <property type="component" value="Chromosome 2"/>
</dbReference>
<keyword evidence="1" id="KW-0472">Membrane</keyword>
<sequence length="204" mass="23638">MASFYVASVYYPTTKECTILPPCLVSNGVFNVVHGVILAYDPSKSPHYKVICVRDCDFFEEGHYRIEVYSSEIGHRRQSGGAFSPPDHNNLRYGVFWNGAINWISYWGNSLFFDVDEEKQHECQCLLFLTAMMMMLIIGGLCTLEFGEEENDEDSYLVVNLPKKVVRYKFNDKSFEKLHDFTRVGTEVDTKLELVIEYNRMFMV</sequence>
<reference evidence="3" key="1">
    <citation type="journal article" date="2019" name="Gigascience">
        <title>De novo genome assembly of the endangered Acer yangbiense, a plant species with extremely small populations endemic to Yunnan Province, China.</title>
        <authorList>
            <person name="Yang J."/>
            <person name="Wariss H.M."/>
            <person name="Tao L."/>
            <person name="Zhang R."/>
            <person name="Yun Q."/>
            <person name="Hollingsworth P."/>
            <person name="Dao Z."/>
            <person name="Luo G."/>
            <person name="Guo H."/>
            <person name="Ma Y."/>
            <person name="Sun W."/>
        </authorList>
    </citation>
    <scope>NUCLEOTIDE SEQUENCE [LARGE SCALE GENOMIC DNA]</scope>
    <source>
        <strain evidence="3">cv. Malutang</strain>
    </source>
</reference>
<gene>
    <name evidence="2" type="ORF">EZV62_005516</name>
</gene>
<dbReference type="OrthoDB" id="1161293at2759"/>
<keyword evidence="1" id="KW-1133">Transmembrane helix</keyword>
<accession>A0A5C7IMU8</accession>
<name>A0A5C7IMU8_9ROSI</name>
<keyword evidence="1" id="KW-0812">Transmembrane</keyword>
<proteinExistence type="predicted"/>
<evidence type="ECO:0000313" key="2">
    <source>
        <dbReference type="EMBL" id="TXG70581.1"/>
    </source>
</evidence>
<dbReference type="InterPro" id="IPR055290">
    <property type="entry name" value="At3g26010-like"/>
</dbReference>
<organism evidence="2 3">
    <name type="scientific">Acer yangbiense</name>
    <dbReference type="NCBI Taxonomy" id="1000413"/>
    <lineage>
        <taxon>Eukaryota</taxon>
        <taxon>Viridiplantae</taxon>
        <taxon>Streptophyta</taxon>
        <taxon>Embryophyta</taxon>
        <taxon>Tracheophyta</taxon>
        <taxon>Spermatophyta</taxon>
        <taxon>Magnoliopsida</taxon>
        <taxon>eudicotyledons</taxon>
        <taxon>Gunneridae</taxon>
        <taxon>Pentapetalae</taxon>
        <taxon>rosids</taxon>
        <taxon>malvids</taxon>
        <taxon>Sapindales</taxon>
        <taxon>Sapindaceae</taxon>
        <taxon>Hippocastanoideae</taxon>
        <taxon>Acereae</taxon>
        <taxon>Acer</taxon>
    </lineage>
</organism>
<comment type="caution">
    <text evidence="2">The sequence shown here is derived from an EMBL/GenBank/DDBJ whole genome shotgun (WGS) entry which is preliminary data.</text>
</comment>
<dbReference type="PANTHER" id="PTHR35546:SF130">
    <property type="entry name" value="EXPRESSED PROTEIN"/>
    <property type="match status" value="1"/>
</dbReference>
<protein>
    <submittedName>
        <fullName evidence="2">Uncharacterized protein</fullName>
    </submittedName>
</protein>
<dbReference type="AlphaFoldDB" id="A0A5C7IMU8"/>
<dbReference type="PANTHER" id="PTHR35546">
    <property type="entry name" value="F-BOX PROTEIN INTERACTION DOMAIN PROTEIN-RELATED"/>
    <property type="match status" value="1"/>
</dbReference>